<name>A0A423WI53_9PEZI</name>
<dbReference type="InterPro" id="IPR036188">
    <property type="entry name" value="FAD/NAD-bd_sf"/>
</dbReference>
<organism evidence="1 2">
    <name type="scientific">Cytospora schulzeri</name>
    <dbReference type="NCBI Taxonomy" id="448051"/>
    <lineage>
        <taxon>Eukaryota</taxon>
        <taxon>Fungi</taxon>
        <taxon>Dikarya</taxon>
        <taxon>Ascomycota</taxon>
        <taxon>Pezizomycotina</taxon>
        <taxon>Sordariomycetes</taxon>
        <taxon>Sordariomycetidae</taxon>
        <taxon>Diaporthales</taxon>
        <taxon>Cytosporaceae</taxon>
        <taxon>Cytospora</taxon>
    </lineage>
</organism>
<dbReference type="OrthoDB" id="68575at2759"/>
<comment type="caution">
    <text evidence="1">The sequence shown here is derived from an EMBL/GenBank/DDBJ whole genome shotgun (WGS) entry which is preliminary data.</text>
</comment>
<accession>A0A423WI53</accession>
<evidence type="ECO:0008006" key="3">
    <source>
        <dbReference type="Google" id="ProtNLM"/>
    </source>
</evidence>
<dbReference type="Gene3D" id="3.50.50.60">
    <property type="entry name" value="FAD/NAD(P)-binding domain"/>
    <property type="match status" value="1"/>
</dbReference>
<dbReference type="EMBL" id="LKEA01000016">
    <property type="protein sequence ID" value="ROW03024.1"/>
    <property type="molecule type" value="Genomic_DNA"/>
</dbReference>
<dbReference type="AlphaFoldDB" id="A0A423WI53"/>
<keyword evidence="2" id="KW-1185">Reference proteome</keyword>
<sequence length="231" mass="25523">MNFGDFVEKYNFTDALPLMFSTTGLGMGNMVNKMTMPVMQAFGAQMARLMVGTQNSFSTSSGRNQDLYDAIADFLGEKVYYNTRAISSTRSDDGVSVTVRNVVSGQETVINAKKLLIAIEPVATKLAAFDLDEHEEEVFSKFHFAREYTAIVSNPSLPTNYSTGLNIEAFSEHGPMHDSVSVEDLQAGFIQDLLGLQGMRSTWYTGAAFSSNYQTILWQYNEVLLPQLLAA</sequence>
<protein>
    <recommendedName>
        <fullName evidence="3">Amine oxidase domain-containing protein</fullName>
    </recommendedName>
</protein>
<proteinExistence type="predicted"/>
<dbReference type="Proteomes" id="UP000283895">
    <property type="component" value="Unassembled WGS sequence"/>
</dbReference>
<evidence type="ECO:0000313" key="2">
    <source>
        <dbReference type="Proteomes" id="UP000283895"/>
    </source>
</evidence>
<reference evidence="1 2" key="1">
    <citation type="submission" date="2015-09" db="EMBL/GenBank/DDBJ databases">
        <title>Host preference determinants of Valsa canker pathogens revealed by comparative genomics.</title>
        <authorList>
            <person name="Yin Z."/>
            <person name="Huang L."/>
        </authorList>
    </citation>
    <scope>NUCLEOTIDE SEQUENCE [LARGE SCALE GENOMIC DNA]</scope>
    <source>
        <strain evidence="1 2">03-1</strain>
    </source>
</reference>
<dbReference type="SUPFAM" id="SSF51905">
    <property type="entry name" value="FAD/NAD(P)-binding domain"/>
    <property type="match status" value="1"/>
</dbReference>
<dbReference type="STRING" id="356882.A0A423WI53"/>
<evidence type="ECO:0000313" key="1">
    <source>
        <dbReference type="EMBL" id="ROW03024.1"/>
    </source>
</evidence>
<gene>
    <name evidence="1" type="ORF">VMCG_05815</name>
</gene>